<keyword evidence="2" id="KW-1185">Reference proteome</keyword>
<accession>A0ACB8ZV42</accession>
<proteinExistence type="predicted"/>
<protein>
    <submittedName>
        <fullName evidence="1">Uncharacterized protein</fullName>
    </submittedName>
</protein>
<evidence type="ECO:0000313" key="1">
    <source>
        <dbReference type="EMBL" id="KAI3701427.1"/>
    </source>
</evidence>
<evidence type="ECO:0000313" key="2">
    <source>
        <dbReference type="Proteomes" id="UP001055879"/>
    </source>
</evidence>
<organism evidence="1 2">
    <name type="scientific">Arctium lappa</name>
    <name type="common">Greater burdock</name>
    <name type="synonym">Lappa major</name>
    <dbReference type="NCBI Taxonomy" id="4217"/>
    <lineage>
        <taxon>Eukaryota</taxon>
        <taxon>Viridiplantae</taxon>
        <taxon>Streptophyta</taxon>
        <taxon>Embryophyta</taxon>
        <taxon>Tracheophyta</taxon>
        <taxon>Spermatophyta</taxon>
        <taxon>Magnoliopsida</taxon>
        <taxon>eudicotyledons</taxon>
        <taxon>Gunneridae</taxon>
        <taxon>Pentapetalae</taxon>
        <taxon>asterids</taxon>
        <taxon>campanulids</taxon>
        <taxon>Asterales</taxon>
        <taxon>Asteraceae</taxon>
        <taxon>Carduoideae</taxon>
        <taxon>Cardueae</taxon>
        <taxon>Arctiinae</taxon>
        <taxon>Arctium</taxon>
    </lineage>
</organism>
<reference evidence="2" key="1">
    <citation type="journal article" date="2022" name="Mol. Ecol. Resour.">
        <title>The genomes of chicory, endive, great burdock and yacon provide insights into Asteraceae palaeo-polyploidization history and plant inulin production.</title>
        <authorList>
            <person name="Fan W."/>
            <person name="Wang S."/>
            <person name="Wang H."/>
            <person name="Wang A."/>
            <person name="Jiang F."/>
            <person name="Liu H."/>
            <person name="Zhao H."/>
            <person name="Xu D."/>
            <person name="Zhang Y."/>
        </authorList>
    </citation>
    <scope>NUCLEOTIDE SEQUENCE [LARGE SCALE GENOMIC DNA]</scope>
    <source>
        <strain evidence="2">cv. Niubang</strain>
    </source>
</reference>
<comment type="caution">
    <text evidence="1">The sequence shown here is derived from an EMBL/GenBank/DDBJ whole genome shotgun (WGS) entry which is preliminary data.</text>
</comment>
<dbReference type="EMBL" id="CM042055">
    <property type="protein sequence ID" value="KAI3701427.1"/>
    <property type="molecule type" value="Genomic_DNA"/>
</dbReference>
<reference evidence="1 2" key="2">
    <citation type="journal article" date="2022" name="Mol. Ecol. Resour.">
        <title>The genomes of chicory, endive, great burdock and yacon provide insights into Asteraceae paleo-polyploidization history and plant inulin production.</title>
        <authorList>
            <person name="Fan W."/>
            <person name="Wang S."/>
            <person name="Wang H."/>
            <person name="Wang A."/>
            <person name="Jiang F."/>
            <person name="Liu H."/>
            <person name="Zhao H."/>
            <person name="Xu D."/>
            <person name="Zhang Y."/>
        </authorList>
    </citation>
    <scope>NUCLEOTIDE SEQUENCE [LARGE SCALE GENOMIC DNA]</scope>
    <source>
        <strain evidence="2">cv. Niubang</strain>
    </source>
</reference>
<gene>
    <name evidence="1" type="ORF">L6452_26490</name>
</gene>
<name>A0ACB8ZV42_ARCLA</name>
<dbReference type="Proteomes" id="UP001055879">
    <property type="component" value="Linkage Group LG09"/>
</dbReference>
<sequence length="73" mass="8486">MGSQSHFYAMISYNSALQNHIKASTSLTMLCHRKLQFFGSSYCNYNFPFQILISVFRKREGCKQFVKHSPKNS</sequence>